<protein>
    <recommendedName>
        <fullName evidence="2">E3 ubiquitin-protein ligase</fullName>
        <ecNumber evidence="2">2.3.2.26</ecNumber>
    </recommendedName>
</protein>
<dbReference type="AlphaFoldDB" id="A0A914YAU5"/>
<feature type="region of interest" description="Disordered" evidence="3">
    <location>
        <begin position="116"/>
        <end position="152"/>
    </location>
</feature>
<evidence type="ECO:0000313" key="5">
    <source>
        <dbReference type="WBParaSite" id="PSU_v2.g16549.t1"/>
    </source>
</evidence>
<feature type="compositionally biased region" description="Basic residues" evidence="3">
    <location>
        <begin position="125"/>
        <end position="139"/>
    </location>
</feature>
<dbReference type="GO" id="GO:0061630">
    <property type="term" value="F:ubiquitin protein ligase activity"/>
    <property type="evidence" value="ECO:0007669"/>
    <property type="project" value="UniProtKB-UniRule"/>
</dbReference>
<keyword evidence="4" id="KW-1185">Reference proteome</keyword>
<proteinExistence type="inferred from homology"/>
<dbReference type="PANTHER" id="PTHR45670">
    <property type="entry name" value="E3 UBIQUITIN-PROTEIN LIGASE TRIP12"/>
    <property type="match status" value="1"/>
</dbReference>
<comment type="catalytic activity">
    <reaction evidence="2">
        <text>S-ubiquitinyl-[E2 ubiquitin-conjugating enzyme]-L-cysteine + [acceptor protein]-L-lysine = [E2 ubiquitin-conjugating enzyme]-L-cysteine + N(6)-ubiquitinyl-[acceptor protein]-L-lysine.</text>
        <dbReference type="EC" id="2.3.2.26"/>
    </reaction>
</comment>
<dbReference type="GO" id="GO:0016607">
    <property type="term" value="C:nuclear speck"/>
    <property type="evidence" value="ECO:0007669"/>
    <property type="project" value="TreeGrafter"/>
</dbReference>
<dbReference type="GO" id="GO:0043161">
    <property type="term" value="P:proteasome-mediated ubiquitin-dependent protein catabolic process"/>
    <property type="evidence" value="ECO:0007669"/>
    <property type="project" value="TreeGrafter"/>
</dbReference>
<organism evidence="4 5">
    <name type="scientific">Panagrolaimus superbus</name>
    <dbReference type="NCBI Taxonomy" id="310955"/>
    <lineage>
        <taxon>Eukaryota</taxon>
        <taxon>Metazoa</taxon>
        <taxon>Ecdysozoa</taxon>
        <taxon>Nematoda</taxon>
        <taxon>Chromadorea</taxon>
        <taxon>Rhabditida</taxon>
        <taxon>Tylenchina</taxon>
        <taxon>Panagrolaimomorpha</taxon>
        <taxon>Panagrolaimoidea</taxon>
        <taxon>Panagrolaimidae</taxon>
        <taxon>Panagrolaimus</taxon>
    </lineage>
</organism>
<feature type="region of interest" description="Disordered" evidence="3">
    <location>
        <begin position="278"/>
        <end position="297"/>
    </location>
</feature>
<comment type="pathway">
    <text evidence="2">Protein modification; protein ubiquitination.</text>
</comment>
<name>A0A914YAU5_9BILA</name>
<dbReference type="PANTHER" id="PTHR45670:SF13">
    <property type="entry name" value="E3 UBIQUITIN-PROTEIN LIGASE TRIP12"/>
    <property type="match status" value="1"/>
</dbReference>
<dbReference type="Proteomes" id="UP000887577">
    <property type="component" value="Unplaced"/>
</dbReference>
<keyword evidence="2" id="KW-0833">Ubl conjugation pathway</keyword>
<feature type="compositionally biased region" description="Low complexity" evidence="3">
    <location>
        <begin position="40"/>
        <end position="54"/>
    </location>
</feature>
<sequence length="297" mass="33250">MQTITRMETWSYLVDRGIGSNVASDSSSDNEDGSEDDPDVASNDSSNNSPSAAAPFTGRVEILIGDTPVPSDLSILQAIRQFSLPHDDDQEVIPPSIWITAHTLYFRIASSEISGEGASTSATSSKRRKSGPKKPRSKSSKPVVYNTGKAPSRKNPLESFLQLNLETHFTDPCYDSCILLRVLYGLNKYWWTLFEEKWPTTHEAILPSTIFLSSKMNSKVQRQLSDFLSVATQQVPKWTTNIVQAVPFIFSFAVRRNLLYCTSFGRDRALMHLVTEGNDEHDGESTSRLIPRLERRK</sequence>
<feature type="compositionally biased region" description="Acidic residues" evidence="3">
    <location>
        <begin position="28"/>
        <end position="39"/>
    </location>
</feature>
<dbReference type="EC" id="2.3.2.26" evidence="2"/>
<evidence type="ECO:0000313" key="4">
    <source>
        <dbReference type="Proteomes" id="UP000887577"/>
    </source>
</evidence>
<evidence type="ECO:0000256" key="2">
    <source>
        <dbReference type="RuleBase" id="RU369009"/>
    </source>
</evidence>
<comment type="function">
    <text evidence="2">E3 ubiquitin-protein ligase which accepts ubiquitin from an E2 ubiquitin-conjugating enzyme in the form of a thioester and then directly transfers the ubiquitin to targeted substrates.</text>
</comment>
<accession>A0A914YAU5</accession>
<dbReference type="WBParaSite" id="PSU_v2.g16549.t1">
    <property type="protein sequence ID" value="PSU_v2.g16549.t1"/>
    <property type="gene ID" value="PSU_v2.g16549"/>
</dbReference>
<evidence type="ECO:0000256" key="3">
    <source>
        <dbReference type="SAM" id="MobiDB-lite"/>
    </source>
</evidence>
<dbReference type="GO" id="GO:0006974">
    <property type="term" value="P:DNA damage response"/>
    <property type="evidence" value="ECO:0007669"/>
    <property type="project" value="TreeGrafter"/>
</dbReference>
<feature type="region of interest" description="Disordered" evidence="3">
    <location>
        <begin position="20"/>
        <end position="54"/>
    </location>
</feature>
<keyword evidence="1 2" id="KW-0808">Transferase</keyword>
<comment type="similarity">
    <text evidence="2">Belongs to the UPL family. K-HECT subfamily.</text>
</comment>
<reference evidence="5" key="1">
    <citation type="submission" date="2022-11" db="UniProtKB">
        <authorList>
            <consortium name="WormBaseParasite"/>
        </authorList>
    </citation>
    <scope>IDENTIFICATION</scope>
</reference>
<dbReference type="GO" id="GO:0000209">
    <property type="term" value="P:protein polyubiquitination"/>
    <property type="evidence" value="ECO:0007669"/>
    <property type="project" value="TreeGrafter"/>
</dbReference>
<evidence type="ECO:0000256" key="1">
    <source>
        <dbReference type="ARBA" id="ARBA00022679"/>
    </source>
</evidence>
<dbReference type="InterPro" id="IPR045322">
    <property type="entry name" value="HECTD1/TRIP12-like"/>
</dbReference>